<accession>A0A934Q2T7</accession>
<dbReference type="EMBL" id="JAEDAO010000001">
    <property type="protein sequence ID" value="MBK0393501.1"/>
    <property type="molecule type" value="Genomic_DNA"/>
</dbReference>
<keyword evidence="3 6" id="KW-0812">Transmembrane</keyword>
<evidence type="ECO:0000256" key="3">
    <source>
        <dbReference type="ARBA" id="ARBA00022692"/>
    </source>
</evidence>
<evidence type="ECO:0000256" key="5">
    <source>
        <dbReference type="ARBA" id="ARBA00023136"/>
    </source>
</evidence>
<dbReference type="Proteomes" id="UP000617041">
    <property type="component" value="Unassembled WGS sequence"/>
</dbReference>
<dbReference type="PANTHER" id="PTHR30086">
    <property type="entry name" value="ARGININE EXPORTER PROTEIN ARGO"/>
    <property type="match status" value="1"/>
</dbReference>
<dbReference type="GO" id="GO:0005886">
    <property type="term" value="C:plasma membrane"/>
    <property type="evidence" value="ECO:0007669"/>
    <property type="project" value="UniProtKB-SubCell"/>
</dbReference>
<keyword evidence="4 6" id="KW-1133">Transmembrane helix</keyword>
<keyword evidence="8" id="KW-1185">Reference proteome</keyword>
<name>A0A934Q2T7_9BURK</name>
<feature type="transmembrane region" description="Helical" evidence="6">
    <location>
        <begin position="146"/>
        <end position="171"/>
    </location>
</feature>
<organism evidence="7 8">
    <name type="scientific">Ramlibacter algicola</name>
    <dbReference type="NCBI Taxonomy" id="2795217"/>
    <lineage>
        <taxon>Bacteria</taxon>
        <taxon>Pseudomonadati</taxon>
        <taxon>Pseudomonadota</taxon>
        <taxon>Betaproteobacteria</taxon>
        <taxon>Burkholderiales</taxon>
        <taxon>Comamonadaceae</taxon>
        <taxon>Ramlibacter</taxon>
    </lineage>
</organism>
<dbReference type="AlphaFoldDB" id="A0A934Q2T7"/>
<keyword evidence="5 6" id="KW-0472">Membrane</keyword>
<dbReference type="PANTHER" id="PTHR30086:SF20">
    <property type="entry name" value="ARGININE EXPORTER PROTEIN ARGO-RELATED"/>
    <property type="match status" value="1"/>
</dbReference>
<dbReference type="GO" id="GO:0015171">
    <property type="term" value="F:amino acid transmembrane transporter activity"/>
    <property type="evidence" value="ECO:0007669"/>
    <property type="project" value="TreeGrafter"/>
</dbReference>
<protein>
    <submittedName>
        <fullName evidence="7">LysE family translocator</fullName>
    </submittedName>
</protein>
<gene>
    <name evidence="7" type="ORF">I8E28_12950</name>
</gene>
<comment type="caution">
    <text evidence="7">The sequence shown here is derived from an EMBL/GenBank/DDBJ whole genome shotgun (WGS) entry which is preliminary data.</text>
</comment>
<reference evidence="7" key="1">
    <citation type="submission" date="2020-12" db="EMBL/GenBank/DDBJ databases">
        <title>Ramlibacter sp. nov., isolated from a freshwater alga, Cryptomonas.</title>
        <authorList>
            <person name="Kim H.M."/>
            <person name="Jeon C.O."/>
        </authorList>
    </citation>
    <scope>NUCLEOTIDE SEQUENCE</scope>
    <source>
        <strain evidence="7">CrO1</strain>
    </source>
</reference>
<feature type="transmembrane region" description="Helical" evidence="6">
    <location>
        <begin position="6"/>
        <end position="28"/>
    </location>
</feature>
<dbReference type="RefSeq" id="WP_200788466.1">
    <property type="nucleotide sequence ID" value="NZ_JAEDAO010000001.1"/>
</dbReference>
<keyword evidence="2" id="KW-1003">Cell membrane</keyword>
<dbReference type="PIRSF" id="PIRSF006324">
    <property type="entry name" value="LeuE"/>
    <property type="match status" value="1"/>
</dbReference>
<feature type="transmembrane region" description="Helical" evidence="6">
    <location>
        <begin position="65"/>
        <end position="88"/>
    </location>
</feature>
<evidence type="ECO:0000313" key="8">
    <source>
        <dbReference type="Proteomes" id="UP000617041"/>
    </source>
</evidence>
<proteinExistence type="predicted"/>
<evidence type="ECO:0000256" key="1">
    <source>
        <dbReference type="ARBA" id="ARBA00004651"/>
    </source>
</evidence>
<dbReference type="Pfam" id="PF01810">
    <property type="entry name" value="LysE"/>
    <property type="match status" value="1"/>
</dbReference>
<evidence type="ECO:0000256" key="2">
    <source>
        <dbReference type="ARBA" id="ARBA00022475"/>
    </source>
</evidence>
<sequence>MTLTTYLLYLLAVTVLIVTPGPTMLMTLSNSLALGPARALASLGGALAANFGIMVLSALGLGALLAASATAFTVLKVAGAAYLIWLGIRTFRGTGSLDFSGTAAPGRGSLFMQGVLVGASNPKSLLFFTAFFPQFIEPSAPFAPQFLLLSLTFVVGDFLVLGAAAFGVGRVRPWLQQAHVVRWIQRTCGGLFALLGALLLLSRRPA</sequence>
<feature type="transmembrane region" description="Helical" evidence="6">
    <location>
        <begin position="183"/>
        <end position="201"/>
    </location>
</feature>
<dbReference type="InterPro" id="IPR001123">
    <property type="entry name" value="LeuE-type"/>
</dbReference>
<evidence type="ECO:0000313" key="7">
    <source>
        <dbReference type="EMBL" id="MBK0393501.1"/>
    </source>
</evidence>
<evidence type="ECO:0000256" key="6">
    <source>
        <dbReference type="SAM" id="Phobius"/>
    </source>
</evidence>
<evidence type="ECO:0000256" key="4">
    <source>
        <dbReference type="ARBA" id="ARBA00022989"/>
    </source>
</evidence>
<feature type="transmembrane region" description="Helical" evidence="6">
    <location>
        <begin position="40"/>
        <end position="59"/>
    </location>
</feature>
<comment type="subcellular location">
    <subcellularLocation>
        <location evidence="1">Cell membrane</location>
        <topology evidence="1">Multi-pass membrane protein</topology>
    </subcellularLocation>
</comment>